<organism evidence="12 13">
    <name type="scientific">Gilvirhabdus luticola</name>
    <dbReference type="NCBI Taxonomy" id="3079858"/>
    <lineage>
        <taxon>Bacteria</taxon>
        <taxon>Pseudomonadati</taxon>
        <taxon>Bacteroidota</taxon>
        <taxon>Flavobacteriia</taxon>
        <taxon>Flavobacteriales</taxon>
        <taxon>Flavobacteriaceae</taxon>
        <taxon>Gilvirhabdus</taxon>
    </lineage>
</organism>
<feature type="domain" description="Ketopantoate reductase C-terminal" evidence="11">
    <location>
        <begin position="177"/>
        <end position="297"/>
    </location>
</feature>
<evidence type="ECO:0000256" key="2">
    <source>
        <dbReference type="ARBA" id="ARBA00007870"/>
    </source>
</evidence>
<keyword evidence="13" id="KW-1185">Reference proteome</keyword>
<evidence type="ECO:0000256" key="9">
    <source>
        <dbReference type="RuleBase" id="RU362068"/>
    </source>
</evidence>
<comment type="caution">
    <text evidence="12">The sequence shown here is derived from an EMBL/GenBank/DDBJ whole genome shotgun (WGS) entry which is preliminary data.</text>
</comment>
<gene>
    <name evidence="12" type="ORF">RXV94_02135</name>
</gene>
<keyword evidence="5 9" id="KW-0521">NADP</keyword>
<dbReference type="Gene3D" id="3.40.50.720">
    <property type="entry name" value="NAD(P)-binding Rossmann-like Domain"/>
    <property type="match status" value="1"/>
</dbReference>
<evidence type="ECO:0000256" key="7">
    <source>
        <dbReference type="ARBA" id="ARBA00032024"/>
    </source>
</evidence>
<evidence type="ECO:0000256" key="8">
    <source>
        <dbReference type="ARBA" id="ARBA00048793"/>
    </source>
</evidence>
<feature type="domain" description="Ketopantoate reductase N-terminal" evidence="10">
    <location>
        <begin position="3"/>
        <end position="151"/>
    </location>
</feature>
<dbReference type="InterPro" id="IPR013328">
    <property type="entry name" value="6PGD_dom2"/>
</dbReference>
<evidence type="ECO:0000259" key="10">
    <source>
        <dbReference type="Pfam" id="PF02558"/>
    </source>
</evidence>
<evidence type="ECO:0000259" key="11">
    <source>
        <dbReference type="Pfam" id="PF08546"/>
    </source>
</evidence>
<evidence type="ECO:0000313" key="12">
    <source>
        <dbReference type="EMBL" id="MDU8884942.1"/>
    </source>
</evidence>
<comment type="similarity">
    <text evidence="2 9">Belongs to the ketopantoate reductase family.</text>
</comment>
<reference evidence="12 13" key="1">
    <citation type="submission" date="2023-10" db="EMBL/GenBank/DDBJ databases">
        <title>Marimonas sp. nov. isolated from tidal mud flat.</title>
        <authorList>
            <person name="Jaincy N.J."/>
            <person name="Srinivasan S."/>
            <person name="Lee S.-S."/>
        </authorList>
    </citation>
    <scope>NUCLEOTIDE SEQUENCE [LARGE SCALE GENOMIC DNA]</scope>
    <source>
        <strain evidence="12 13">MJ-SS3</strain>
    </source>
</reference>
<evidence type="ECO:0000256" key="5">
    <source>
        <dbReference type="ARBA" id="ARBA00022857"/>
    </source>
</evidence>
<dbReference type="SUPFAM" id="SSF48179">
    <property type="entry name" value="6-phosphogluconate dehydrogenase C-terminal domain-like"/>
    <property type="match status" value="1"/>
</dbReference>
<comment type="catalytic activity">
    <reaction evidence="8 9">
        <text>(R)-pantoate + NADP(+) = 2-dehydropantoate + NADPH + H(+)</text>
        <dbReference type="Rhea" id="RHEA:16233"/>
        <dbReference type="ChEBI" id="CHEBI:11561"/>
        <dbReference type="ChEBI" id="CHEBI:15378"/>
        <dbReference type="ChEBI" id="CHEBI:15980"/>
        <dbReference type="ChEBI" id="CHEBI:57783"/>
        <dbReference type="ChEBI" id="CHEBI:58349"/>
        <dbReference type="EC" id="1.1.1.169"/>
    </reaction>
</comment>
<dbReference type="InterPro" id="IPR008927">
    <property type="entry name" value="6-PGluconate_DH-like_C_sf"/>
</dbReference>
<dbReference type="Pfam" id="PF02558">
    <property type="entry name" value="ApbA"/>
    <property type="match status" value="1"/>
</dbReference>
<dbReference type="InterPro" id="IPR036291">
    <property type="entry name" value="NAD(P)-bd_dom_sf"/>
</dbReference>
<dbReference type="Proteomes" id="UP001268651">
    <property type="component" value="Unassembled WGS sequence"/>
</dbReference>
<dbReference type="InterPro" id="IPR013752">
    <property type="entry name" value="KPA_reductase"/>
</dbReference>
<dbReference type="EC" id="1.1.1.169" evidence="3 9"/>
<dbReference type="InterPro" id="IPR003710">
    <property type="entry name" value="ApbA"/>
</dbReference>
<dbReference type="Gene3D" id="1.10.1040.10">
    <property type="entry name" value="N-(1-d-carboxylethyl)-l-norvaline Dehydrogenase, domain 2"/>
    <property type="match status" value="1"/>
</dbReference>
<dbReference type="SUPFAM" id="SSF51735">
    <property type="entry name" value="NAD(P)-binding Rossmann-fold domains"/>
    <property type="match status" value="1"/>
</dbReference>
<accession>A0ABU3U3F3</accession>
<protein>
    <recommendedName>
        <fullName evidence="4 9">2-dehydropantoate 2-reductase</fullName>
        <ecNumber evidence="3 9">1.1.1.169</ecNumber>
    </recommendedName>
    <alternativeName>
        <fullName evidence="7 9">Ketopantoate reductase</fullName>
    </alternativeName>
</protein>
<dbReference type="Pfam" id="PF08546">
    <property type="entry name" value="ApbA_C"/>
    <property type="match status" value="1"/>
</dbReference>
<proteinExistence type="inferred from homology"/>
<keyword evidence="6 9" id="KW-0560">Oxidoreductase</keyword>
<dbReference type="GO" id="GO:0008677">
    <property type="term" value="F:2-dehydropantoate 2-reductase activity"/>
    <property type="evidence" value="ECO:0007669"/>
    <property type="project" value="UniProtKB-EC"/>
</dbReference>
<dbReference type="RefSeq" id="WP_316660746.1">
    <property type="nucleotide sequence ID" value="NZ_JAWHTF010000001.1"/>
</dbReference>
<comment type="function">
    <text evidence="9">Catalyzes the NADPH-dependent reduction of ketopantoate into pantoic acid.</text>
</comment>
<keyword evidence="9" id="KW-0566">Pantothenate biosynthesis</keyword>
<dbReference type="InterPro" id="IPR051402">
    <property type="entry name" value="KPR-Related"/>
</dbReference>
<evidence type="ECO:0000256" key="6">
    <source>
        <dbReference type="ARBA" id="ARBA00023002"/>
    </source>
</evidence>
<dbReference type="EMBL" id="JAWHTF010000001">
    <property type="protein sequence ID" value="MDU8884942.1"/>
    <property type="molecule type" value="Genomic_DNA"/>
</dbReference>
<dbReference type="PANTHER" id="PTHR21708:SF26">
    <property type="entry name" value="2-DEHYDROPANTOATE 2-REDUCTASE"/>
    <property type="match status" value="1"/>
</dbReference>
<dbReference type="NCBIfam" id="TIGR00745">
    <property type="entry name" value="apbA_panE"/>
    <property type="match status" value="1"/>
</dbReference>
<evidence type="ECO:0000256" key="3">
    <source>
        <dbReference type="ARBA" id="ARBA00013014"/>
    </source>
</evidence>
<dbReference type="InterPro" id="IPR013332">
    <property type="entry name" value="KPR_N"/>
</dbReference>
<name>A0ABU3U3F3_9FLAO</name>
<dbReference type="PANTHER" id="PTHR21708">
    <property type="entry name" value="PROBABLE 2-DEHYDROPANTOATE 2-REDUCTASE"/>
    <property type="match status" value="1"/>
</dbReference>
<comment type="pathway">
    <text evidence="1 9">Cofactor biosynthesis; (R)-pantothenate biosynthesis; (R)-pantoate from 3-methyl-2-oxobutanoate: step 2/2.</text>
</comment>
<sequence length="308" mass="34349">MNIVVFGTGGVGGYFGGKLAKAGFDVTFIARGKHLEAIKNKGLQVKSNYGYFTVNPKVTDDVSQIKNPDLIILGVKSWQVIDVAKQIKPILHENTIVLPLQNGADNADKLRSVLDTKHVLAGLCKIVSKVESYGVINHFAFNPEIVFGEYDNSKTERVKNIKTIFDKAGFNNTISDNIHLDIWKKFLFIATVSGIGAMTRVVFGEFREDEDIRQMLYQTAKEIVAIANAKGIALENSDVEMVMGVIDNLDYHTTASMQRDIMESKPSELENFNGYISRMGNELHISTPINSFTYHCLLPQEKKARKEL</sequence>
<evidence type="ECO:0000256" key="1">
    <source>
        <dbReference type="ARBA" id="ARBA00004994"/>
    </source>
</evidence>
<evidence type="ECO:0000256" key="4">
    <source>
        <dbReference type="ARBA" id="ARBA00019465"/>
    </source>
</evidence>
<evidence type="ECO:0000313" key="13">
    <source>
        <dbReference type="Proteomes" id="UP001268651"/>
    </source>
</evidence>